<feature type="repeat" description="TPR" evidence="3">
    <location>
        <begin position="561"/>
        <end position="594"/>
    </location>
</feature>
<dbReference type="AlphaFoldDB" id="B2L3K4"/>
<feature type="repeat" description="TPR" evidence="3">
    <location>
        <begin position="698"/>
        <end position="731"/>
    </location>
</feature>
<keyword evidence="1" id="KW-0677">Repeat</keyword>
<dbReference type="EMBL" id="EU432547">
    <property type="protein sequence ID" value="ACC43957.1"/>
    <property type="molecule type" value="Genomic_DNA"/>
</dbReference>
<proteinExistence type="predicted"/>
<dbReference type="InterPro" id="IPR003540">
    <property type="entry name" value="ADP-ribosyltransferase"/>
</dbReference>
<evidence type="ECO:0000256" key="1">
    <source>
        <dbReference type="ARBA" id="ARBA00022737"/>
    </source>
</evidence>
<organism evidence="5">
    <name type="scientific">Philodina roseola</name>
    <name type="common">Rotifer</name>
    <dbReference type="NCBI Taxonomy" id="96448"/>
    <lineage>
        <taxon>Eukaryota</taxon>
        <taxon>Metazoa</taxon>
        <taxon>Spiralia</taxon>
        <taxon>Gnathifera</taxon>
        <taxon>Rotifera</taxon>
        <taxon>Eurotatoria</taxon>
        <taxon>Bdelloidea</taxon>
        <taxon>Philodinida</taxon>
        <taxon>Philodinidae</taxon>
        <taxon>Philodina</taxon>
    </lineage>
</organism>
<dbReference type="Gene3D" id="1.25.40.10">
    <property type="entry name" value="Tetratricopeptide repeat domain"/>
    <property type="match status" value="2"/>
</dbReference>
<dbReference type="SUPFAM" id="SSF56399">
    <property type="entry name" value="ADP-ribosylation"/>
    <property type="match status" value="1"/>
</dbReference>
<reference evidence="5" key="1">
    <citation type="journal article" date="2008" name="Proc. Natl. Acad. Sci. U.S.A.">
        <title>Evidence for degenerate tetraploidy in bdelloid rotifers.</title>
        <authorList>
            <person name="Mark Welch D.B."/>
            <person name="Mark Welch J.L."/>
            <person name="Meselson M."/>
        </authorList>
    </citation>
    <scope>NUCLEOTIDE SEQUENCE</scope>
    <source>
        <strain evidence="5">MM1</strain>
    </source>
</reference>
<name>B2L3K4_PHIRO</name>
<dbReference type="InterPro" id="IPR019734">
    <property type="entry name" value="TPR_rpt"/>
</dbReference>
<feature type="repeat" description="TPR" evidence="3">
    <location>
        <begin position="477"/>
        <end position="510"/>
    </location>
</feature>
<dbReference type="Pfam" id="PF03496">
    <property type="entry name" value="ADPrib_exo_Tox"/>
    <property type="match status" value="1"/>
</dbReference>
<dbReference type="SUPFAM" id="SSF48452">
    <property type="entry name" value="TPR-like"/>
    <property type="match status" value="2"/>
</dbReference>
<dbReference type="PANTHER" id="PTHR45641:SF19">
    <property type="entry name" value="NEPHROCYSTIN-3"/>
    <property type="match status" value="1"/>
</dbReference>
<evidence type="ECO:0000259" key="4">
    <source>
        <dbReference type="Pfam" id="PF03496"/>
    </source>
</evidence>
<feature type="domain" description="ADP ribosyltransferase" evidence="4">
    <location>
        <begin position="205"/>
        <end position="365"/>
    </location>
</feature>
<dbReference type="Pfam" id="PF13176">
    <property type="entry name" value="TPR_7"/>
    <property type="match status" value="1"/>
</dbReference>
<dbReference type="PANTHER" id="PTHR45641">
    <property type="entry name" value="TETRATRICOPEPTIDE REPEAT PROTEIN (AFU_ORTHOLOGUE AFUA_6G03870)"/>
    <property type="match status" value="1"/>
</dbReference>
<evidence type="ECO:0000256" key="3">
    <source>
        <dbReference type="PROSITE-ProRule" id="PRU00339"/>
    </source>
</evidence>
<keyword evidence="2 3" id="KW-0802">TPR repeat</keyword>
<dbReference type="Pfam" id="PF13424">
    <property type="entry name" value="TPR_12"/>
    <property type="match status" value="2"/>
</dbReference>
<feature type="repeat" description="TPR" evidence="3">
    <location>
        <begin position="603"/>
        <end position="636"/>
    </location>
</feature>
<dbReference type="InterPro" id="IPR011990">
    <property type="entry name" value="TPR-like_helical_dom_sf"/>
</dbReference>
<sequence>MSDLGDEVLLWLNTNANQSEQTLRHTIDDLCQIIHRVHFFFSADACVDFMTDIDQQHVLLIISQSIAQQIIPHIHSIPCLCHIYIIREEVHHHLPTWIDKWQKIRGSYSNIQSIQQELFAALKQNDQDMTPLGIVCPVEEINNTNLDRLEPSFMYTQLFKEVLLSMQHDKQSQQDFINFCRERSSLTDSERKMIDEFEHDYSPDRAIQWYTRESFIYQMLNQSLRLLQADVIVMMGFFIADLHRQIERLHKIQRESYDGRSFTLYRGQRLSSIDFAKLVRAENGLISFNSFLSTSRDQFVPMVYAQSAADTLDMYGILFHITIDRQQDSAKYADIDKLSYFHGENEVLFTMHTVFRISQISEFEEQHRLVNFHLKLATEDDEQLKVLSNHIRQEIDERNFRRKIADLLIQIYQPNLIEKLYQCPPQPFSDYKEIFDFHHYNGIMKLTQGKLIEASLHLEKALFVIANHTSGDDSRLSTSSAMLGSVYEQMGEYSKALSSHQQAFDIIRRNLPSNHSSLAACYCNIASMYFHMDEYSKALSHYQQALYMMKKSLPPNHSSLAISYGNIAAVYDKTGEYSKALSFNQQALNIRKKSLPPNHPSLAISYSNIAAIYFHMGEYSKALSINQHAVHILKKSLPSNHPSFATSLPPNHPSLATSYAKIALVYDQMGEYSKALSSHQQALDIMKKILPPDHLSLAISYGNIAVVYFHIGEYSKALSFNQRALEIMLKTLPPNHPSFATIYANIALVYSDMGEYPKAFSLHHEENPISKAC</sequence>
<evidence type="ECO:0000313" key="5">
    <source>
        <dbReference type="EMBL" id="ACC43957.1"/>
    </source>
</evidence>
<gene>
    <name evidence="5" type="primary">TPRA_1</name>
</gene>
<feature type="repeat" description="TPR" evidence="3">
    <location>
        <begin position="519"/>
        <end position="552"/>
    </location>
</feature>
<protein>
    <submittedName>
        <fullName evidence="5">TPRA_1</fullName>
    </submittedName>
</protein>
<evidence type="ECO:0000256" key="2">
    <source>
        <dbReference type="ARBA" id="ARBA00022803"/>
    </source>
</evidence>
<feature type="repeat" description="TPR" evidence="3">
    <location>
        <begin position="656"/>
        <end position="689"/>
    </location>
</feature>
<dbReference type="PROSITE" id="PS51996">
    <property type="entry name" value="TR_MART"/>
    <property type="match status" value="1"/>
</dbReference>
<dbReference type="PROSITE" id="PS50005">
    <property type="entry name" value="TPR"/>
    <property type="match status" value="6"/>
</dbReference>
<dbReference type="Gene3D" id="3.90.176.10">
    <property type="entry name" value="Toxin ADP-ribosyltransferase, Chain A, domain 1"/>
    <property type="match status" value="1"/>
</dbReference>
<accession>B2L3K4</accession>
<dbReference type="GO" id="GO:0005576">
    <property type="term" value="C:extracellular region"/>
    <property type="evidence" value="ECO:0007669"/>
    <property type="project" value="InterPro"/>
</dbReference>
<dbReference type="SMART" id="SM00028">
    <property type="entry name" value="TPR"/>
    <property type="match status" value="8"/>
</dbReference>
<dbReference type="Pfam" id="PF13374">
    <property type="entry name" value="TPR_10"/>
    <property type="match status" value="2"/>
</dbReference>